<protein>
    <recommendedName>
        <fullName evidence="8">Rhodopsin domain-containing protein</fullName>
    </recommendedName>
</protein>
<organism evidence="9 10">
    <name type="scientific">Aspergillus puulaauensis</name>
    <dbReference type="NCBI Taxonomy" id="1220207"/>
    <lineage>
        <taxon>Eukaryota</taxon>
        <taxon>Fungi</taxon>
        <taxon>Dikarya</taxon>
        <taxon>Ascomycota</taxon>
        <taxon>Pezizomycotina</taxon>
        <taxon>Eurotiomycetes</taxon>
        <taxon>Eurotiomycetidae</taxon>
        <taxon>Eurotiales</taxon>
        <taxon>Aspergillaceae</taxon>
        <taxon>Aspergillus</taxon>
    </lineage>
</organism>
<comment type="subcellular location">
    <subcellularLocation>
        <location evidence="1">Membrane</location>
        <topology evidence="1">Multi-pass membrane protein</topology>
    </subcellularLocation>
</comment>
<evidence type="ECO:0000256" key="1">
    <source>
        <dbReference type="ARBA" id="ARBA00004141"/>
    </source>
</evidence>
<evidence type="ECO:0000313" key="9">
    <source>
        <dbReference type="EMBL" id="BCS20351.1"/>
    </source>
</evidence>
<feature type="region of interest" description="Disordered" evidence="6">
    <location>
        <begin position="303"/>
        <end position="326"/>
    </location>
</feature>
<gene>
    <name evidence="9" type="ORF">APUU_20783A</name>
</gene>
<evidence type="ECO:0000256" key="6">
    <source>
        <dbReference type="SAM" id="MobiDB-lite"/>
    </source>
</evidence>
<evidence type="ECO:0000256" key="7">
    <source>
        <dbReference type="SAM" id="Phobius"/>
    </source>
</evidence>
<evidence type="ECO:0000256" key="4">
    <source>
        <dbReference type="ARBA" id="ARBA00023136"/>
    </source>
</evidence>
<feature type="transmembrane region" description="Helical" evidence="7">
    <location>
        <begin position="63"/>
        <end position="89"/>
    </location>
</feature>
<sequence length="382" mass="42150">MASMDEMPSLAPPPGEKSNFVNPTYDGDRFVVVNVVFLFIALVSMGIRLWTRTFIASGFRWDDYLMIISFMCSCVLSGIILEMLNWGLAVHMWNVPVSHLSPHFLKLNVIAAIMYCIGTGFLKVSVLLFYMRIFPSRNFHLAVWTLVFIAASYNVASVLANVFSCTPVAKSWDMTITEGYCMNRPVFYFANAGLGIFTDFATVLVPVPWLRRLQMPLRQKIAVGLVLATGCFVGVVSCIRLSSLYTLQHTEDLTWATTNALMWCVIELNLGITGGCVTAMRPFVRRYFPRLLGLSSSRSNNAYAYPSQSRGNSHPLGSMPRSGKPAFSNTGTQFSTTFKSGNSSEEHILPSRSLGKEVDGIMRTVEIDVKQSGGASGSASNV</sequence>
<evidence type="ECO:0000256" key="3">
    <source>
        <dbReference type="ARBA" id="ARBA00022989"/>
    </source>
</evidence>
<dbReference type="OrthoDB" id="444631at2759"/>
<dbReference type="RefSeq" id="XP_041552545.1">
    <property type="nucleotide sequence ID" value="XM_041699462.1"/>
</dbReference>
<feature type="transmembrane region" description="Helical" evidence="7">
    <location>
        <begin position="260"/>
        <end position="280"/>
    </location>
</feature>
<comment type="similarity">
    <text evidence="5">Belongs to the SAT4 family.</text>
</comment>
<feature type="compositionally biased region" description="Polar residues" evidence="6">
    <location>
        <begin position="303"/>
        <end position="312"/>
    </location>
</feature>
<dbReference type="InterPro" id="IPR052337">
    <property type="entry name" value="SAT4-like"/>
</dbReference>
<dbReference type="GeneID" id="64970356"/>
<keyword evidence="3 7" id="KW-1133">Transmembrane helix</keyword>
<evidence type="ECO:0000256" key="5">
    <source>
        <dbReference type="ARBA" id="ARBA00038359"/>
    </source>
</evidence>
<dbReference type="EMBL" id="AP024444">
    <property type="protein sequence ID" value="BCS20351.1"/>
    <property type="molecule type" value="Genomic_DNA"/>
</dbReference>
<feature type="transmembrane region" description="Helical" evidence="7">
    <location>
        <begin position="222"/>
        <end position="248"/>
    </location>
</feature>
<keyword evidence="10" id="KW-1185">Reference proteome</keyword>
<keyword evidence="4 7" id="KW-0472">Membrane</keyword>
<feature type="transmembrane region" description="Helical" evidence="7">
    <location>
        <begin position="141"/>
        <end position="163"/>
    </location>
</feature>
<evidence type="ECO:0000259" key="8">
    <source>
        <dbReference type="Pfam" id="PF20684"/>
    </source>
</evidence>
<dbReference type="Proteomes" id="UP000654913">
    <property type="component" value="Chromosome 2"/>
</dbReference>
<reference evidence="9" key="2">
    <citation type="submission" date="2021-02" db="EMBL/GenBank/DDBJ databases">
        <title>Aspergillus puulaauensis MK2 genome sequence.</title>
        <authorList>
            <person name="Futagami T."/>
            <person name="Mori K."/>
            <person name="Kadooka C."/>
            <person name="Tanaka T."/>
        </authorList>
    </citation>
    <scope>NUCLEOTIDE SEQUENCE</scope>
    <source>
        <strain evidence="9">MK2</strain>
    </source>
</reference>
<dbReference type="Pfam" id="PF20684">
    <property type="entry name" value="Fung_rhodopsin"/>
    <property type="match status" value="1"/>
</dbReference>
<feature type="domain" description="Rhodopsin" evidence="8">
    <location>
        <begin position="47"/>
        <end position="286"/>
    </location>
</feature>
<reference evidence="9" key="1">
    <citation type="submission" date="2021-01" db="EMBL/GenBank/DDBJ databases">
        <authorList>
            <consortium name="Aspergillus puulaauensis MK2 genome sequencing consortium"/>
            <person name="Kazuki M."/>
            <person name="Futagami T."/>
        </authorList>
    </citation>
    <scope>NUCLEOTIDE SEQUENCE</scope>
    <source>
        <strain evidence="9">MK2</strain>
    </source>
</reference>
<feature type="transmembrane region" description="Helical" evidence="7">
    <location>
        <begin position="109"/>
        <end position="129"/>
    </location>
</feature>
<dbReference type="PANTHER" id="PTHR33048:SF47">
    <property type="entry name" value="INTEGRAL MEMBRANE PROTEIN-RELATED"/>
    <property type="match status" value="1"/>
</dbReference>
<dbReference type="AlphaFoldDB" id="A0A7R8AIQ4"/>
<dbReference type="GO" id="GO:0016020">
    <property type="term" value="C:membrane"/>
    <property type="evidence" value="ECO:0007669"/>
    <property type="project" value="UniProtKB-SubCell"/>
</dbReference>
<dbReference type="InterPro" id="IPR049326">
    <property type="entry name" value="Rhodopsin_dom_fungi"/>
</dbReference>
<keyword evidence="2 7" id="KW-0812">Transmembrane</keyword>
<feature type="transmembrane region" description="Helical" evidence="7">
    <location>
        <begin position="30"/>
        <end position="51"/>
    </location>
</feature>
<feature type="transmembrane region" description="Helical" evidence="7">
    <location>
        <begin position="186"/>
        <end position="210"/>
    </location>
</feature>
<accession>A0A7R8AIQ4</accession>
<evidence type="ECO:0000256" key="2">
    <source>
        <dbReference type="ARBA" id="ARBA00022692"/>
    </source>
</evidence>
<name>A0A7R8AIQ4_9EURO</name>
<proteinExistence type="inferred from homology"/>
<dbReference type="KEGG" id="apuu:APUU_20783A"/>
<dbReference type="PANTHER" id="PTHR33048">
    <property type="entry name" value="PTH11-LIKE INTEGRAL MEMBRANE PROTEIN (AFU_ORTHOLOGUE AFUA_5G11245)"/>
    <property type="match status" value="1"/>
</dbReference>
<evidence type="ECO:0000313" key="10">
    <source>
        <dbReference type="Proteomes" id="UP000654913"/>
    </source>
</evidence>